<gene>
    <name evidence="1" type="primary">ORF220887</name>
</gene>
<proteinExistence type="predicted"/>
<sequence>DDDLVDYVECQDRTMNRSDYDDLVTLADGHCSQEIDMFPIDQELAGETSESEETEYKLYNTHSRRRLLVGDKSYKCQV</sequence>
<feature type="non-terminal residue" evidence="1">
    <location>
        <position position="1"/>
    </location>
</feature>
<reference evidence="1" key="1">
    <citation type="submission" date="2014-12" db="EMBL/GenBank/DDBJ databases">
        <title>Insight into the proteome of Arion vulgaris.</title>
        <authorList>
            <person name="Aradska J."/>
            <person name="Bulat T."/>
            <person name="Smidak R."/>
            <person name="Sarate P."/>
            <person name="Gangsoo J."/>
            <person name="Sialana F."/>
            <person name="Bilban M."/>
            <person name="Lubec G."/>
        </authorList>
    </citation>
    <scope>NUCLEOTIDE SEQUENCE</scope>
    <source>
        <tissue evidence="1">Skin</tissue>
    </source>
</reference>
<dbReference type="AlphaFoldDB" id="A0A0B7C1C6"/>
<evidence type="ECO:0000313" key="1">
    <source>
        <dbReference type="EMBL" id="CEK99279.1"/>
    </source>
</evidence>
<feature type="non-terminal residue" evidence="1">
    <location>
        <position position="78"/>
    </location>
</feature>
<accession>A0A0B7C1C6</accession>
<name>A0A0B7C1C6_9EUPU</name>
<protein>
    <submittedName>
        <fullName evidence="1">Uncharacterized protein</fullName>
    </submittedName>
</protein>
<organism evidence="1">
    <name type="scientific">Arion vulgaris</name>
    <dbReference type="NCBI Taxonomy" id="1028688"/>
    <lineage>
        <taxon>Eukaryota</taxon>
        <taxon>Metazoa</taxon>
        <taxon>Spiralia</taxon>
        <taxon>Lophotrochozoa</taxon>
        <taxon>Mollusca</taxon>
        <taxon>Gastropoda</taxon>
        <taxon>Heterobranchia</taxon>
        <taxon>Euthyneura</taxon>
        <taxon>Panpulmonata</taxon>
        <taxon>Eupulmonata</taxon>
        <taxon>Stylommatophora</taxon>
        <taxon>Helicina</taxon>
        <taxon>Arionoidea</taxon>
        <taxon>Arionidae</taxon>
        <taxon>Arion</taxon>
    </lineage>
</organism>
<dbReference type="EMBL" id="HACG01052408">
    <property type="protein sequence ID" value="CEK99279.1"/>
    <property type="molecule type" value="Transcribed_RNA"/>
</dbReference>